<evidence type="ECO:0000313" key="1">
    <source>
        <dbReference type="EMBL" id="AIF65744.1"/>
    </source>
</evidence>
<evidence type="ECO:0000313" key="2">
    <source>
        <dbReference type="Proteomes" id="UP000027980"/>
    </source>
</evidence>
<gene>
    <name evidence="1" type="ORF">GZ22_03170</name>
</gene>
<dbReference type="KEGG" id="tap:GZ22_03170"/>
<dbReference type="AlphaFoldDB" id="A0A075LH40"/>
<dbReference type="HOGENOM" id="CLU_108523_0_0_9"/>
<dbReference type="EMBL" id="CP008876">
    <property type="protein sequence ID" value="AIF65744.1"/>
    <property type="molecule type" value="Genomic_DNA"/>
</dbReference>
<protein>
    <recommendedName>
        <fullName evidence="3">Lipoprotein</fullName>
    </recommendedName>
</protein>
<evidence type="ECO:0008006" key="3">
    <source>
        <dbReference type="Google" id="ProtNLM"/>
    </source>
</evidence>
<accession>A0A075LH40</accession>
<dbReference type="Proteomes" id="UP000027980">
    <property type="component" value="Chromosome"/>
</dbReference>
<proteinExistence type="predicted"/>
<organism evidence="1 2">
    <name type="scientific">Terribacillus saccharophilus</name>
    <dbReference type="NCBI Taxonomy" id="361277"/>
    <lineage>
        <taxon>Bacteria</taxon>
        <taxon>Bacillati</taxon>
        <taxon>Bacillota</taxon>
        <taxon>Bacilli</taxon>
        <taxon>Bacillales</taxon>
        <taxon>Bacillaceae</taxon>
        <taxon>Terribacillus</taxon>
    </lineage>
</organism>
<dbReference type="PROSITE" id="PS51257">
    <property type="entry name" value="PROKAR_LIPOPROTEIN"/>
    <property type="match status" value="1"/>
</dbReference>
<reference evidence="1 2" key="1">
    <citation type="submission" date="2014-07" db="EMBL/GenBank/DDBJ databases">
        <title>Complete genome sequence of a moderately halophilic bacterium Terribacillus aidingensis MP602, isolated from Cryptomeria fortunei in Tianmu mountain in China.</title>
        <authorList>
            <person name="Wang Y."/>
            <person name="Lu P."/>
            <person name="Zhang L."/>
        </authorList>
    </citation>
    <scope>NUCLEOTIDE SEQUENCE [LARGE SCALE GENOMIC DNA]</scope>
    <source>
        <strain evidence="1 2">MP602</strain>
    </source>
</reference>
<sequence length="222" mass="25558">MKTFIVLILITLIVGGCGMSNENNSVYPSEMNANELPDVPAFQDEFTSEFLQSVDPVKSGYYPFRSGTESFTMSFPEDFTIDKRSYNVGPENNSEFISMSQTDERKEAFVNHRIDYINYMSDPENSRERMRNSSGQKLEFEEINTDFKNQHLEVAEYESGPFSVIATLIWNENNNQGITIFSDIDCREDLNENQCLKAKDTQRESIMDMIKSIQFSTIEESE</sequence>
<name>A0A075LH40_9BACI</name>